<dbReference type="AlphaFoldDB" id="A0A9W8N8W3"/>
<organism evidence="1 2">
    <name type="scientific">Xylaria arbuscula</name>
    <dbReference type="NCBI Taxonomy" id="114810"/>
    <lineage>
        <taxon>Eukaryota</taxon>
        <taxon>Fungi</taxon>
        <taxon>Dikarya</taxon>
        <taxon>Ascomycota</taxon>
        <taxon>Pezizomycotina</taxon>
        <taxon>Sordariomycetes</taxon>
        <taxon>Xylariomycetidae</taxon>
        <taxon>Xylariales</taxon>
        <taxon>Xylariaceae</taxon>
        <taxon>Xylaria</taxon>
    </lineage>
</organism>
<name>A0A9W8N8W3_9PEZI</name>
<sequence>MEYEHRWMHERGACDCEVRFPGIWQPRLIKRSSTMEDGSGTPTSTRATAGACTSAGSSAFLSQANQSSHLGQGDGLAVPMYVQTQVGDKVEVAVRLSSLYGAEWIKDHAKLHESGKCSCSVSFERYKPDYDQGDNDFPEPDHSQLQNQPWYPMNSRNPTAPAPVSPPYNPYVGTSSIAENSTNAFNQTPPGHVARWAGEAPQGSLLDEILGPVRPDASAYRGRPVDIQTVHFSNIGTPIAGNPIVCGALRARSLRLLSFTRQKEPLPDFLLAPVPKAFRMLEILSTALSILVILVLETHQ</sequence>
<gene>
    <name evidence="1" type="ORF">NPX13_g8189</name>
</gene>
<evidence type="ECO:0000313" key="1">
    <source>
        <dbReference type="EMBL" id="KAJ3563458.1"/>
    </source>
</evidence>
<protein>
    <submittedName>
        <fullName evidence="1">Uncharacterized protein</fullName>
    </submittedName>
</protein>
<keyword evidence="2" id="KW-1185">Reference proteome</keyword>
<dbReference type="Proteomes" id="UP001148614">
    <property type="component" value="Unassembled WGS sequence"/>
</dbReference>
<dbReference type="VEuPathDB" id="FungiDB:F4678DRAFT_486196"/>
<reference evidence="1" key="1">
    <citation type="submission" date="2022-07" db="EMBL/GenBank/DDBJ databases">
        <title>Genome Sequence of Xylaria arbuscula.</title>
        <authorList>
            <person name="Buettner E."/>
        </authorList>
    </citation>
    <scope>NUCLEOTIDE SEQUENCE</scope>
    <source>
        <strain evidence="1">VT107</strain>
    </source>
</reference>
<dbReference type="EMBL" id="JANPWZ010001757">
    <property type="protein sequence ID" value="KAJ3563458.1"/>
    <property type="molecule type" value="Genomic_DNA"/>
</dbReference>
<accession>A0A9W8N8W3</accession>
<evidence type="ECO:0000313" key="2">
    <source>
        <dbReference type="Proteomes" id="UP001148614"/>
    </source>
</evidence>
<proteinExistence type="predicted"/>
<comment type="caution">
    <text evidence="1">The sequence shown here is derived from an EMBL/GenBank/DDBJ whole genome shotgun (WGS) entry which is preliminary data.</text>
</comment>